<dbReference type="Proteomes" id="UP000248146">
    <property type="component" value="Unassembled WGS sequence"/>
</dbReference>
<proteinExistence type="predicted"/>
<dbReference type="AlphaFoldDB" id="A0A2V4KR72"/>
<organism evidence="1 2">
    <name type="scientific">Aquipseudomonas alcaligenes</name>
    <name type="common">Pseudomonas alcaligenes</name>
    <dbReference type="NCBI Taxonomy" id="43263"/>
    <lineage>
        <taxon>Bacteria</taxon>
        <taxon>Pseudomonadati</taxon>
        <taxon>Pseudomonadota</taxon>
        <taxon>Gammaproteobacteria</taxon>
        <taxon>Pseudomonadales</taxon>
        <taxon>Pseudomonadaceae</taxon>
        <taxon>Aquipseudomonas</taxon>
    </lineage>
</organism>
<protein>
    <submittedName>
        <fullName evidence="1">Uncharacterized protein</fullName>
    </submittedName>
</protein>
<reference evidence="1 2" key="1">
    <citation type="submission" date="2018-06" db="EMBL/GenBank/DDBJ databases">
        <title>Pseudomonas diversity within urban Lake Michigan freshwaters.</title>
        <authorList>
            <person name="Batrich M."/>
            <person name="Hatzopoulos T."/>
            <person name="Putonti C."/>
        </authorList>
    </citation>
    <scope>NUCLEOTIDE SEQUENCE [LARGE SCALE GENOMIC DNA]</scope>
    <source>
        <strain evidence="1 2">MB-090714</strain>
    </source>
</reference>
<dbReference type="RefSeq" id="WP_110684110.1">
    <property type="nucleotide sequence ID" value="NZ_QJRX01000014.1"/>
</dbReference>
<gene>
    <name evidence="1" type="ORF">DMO17_19335</name>
</gene>
<sequence>MKSRIIALAALLVIAGLVYALGWTQGASHEQANAKALEHEQLRQAFDQGRALGTVRDRVVTEYVDRVQVIEKRGQTIIKEVPVYVSEAADRACPVPVGFVRLHDAVAAGLPAPGSAGAADEAPSGVALSAVTGTVAGNYTACHANAEQLKQLQAYLLEHQAITQGAGQ</sequence>
<dbReference type="OrthoDB" id="6058858at2"/>
<name>A0A2V4KR72_AQUAC</name>
<evidence type="ECO:0000313" key="2">
    <source>
        <dbReference type="Proteomes" id="UP000248146"/>
    </source>
</evidence>
<dbReference type="EMBL" id="QJRX01000014">
    <property type="protein sequence ID" value="PYC19532.1"/>
    <property type="molecule type" value="Genomic_DNA"/>
</dbReference>
<comment type="caution">
    <text evidence="1">The sequence shown here is derived from an EMBL/GenBank/DDBJ whole genome shotgun (WGS) entry which is preliminary data.</text>
</comment>
<accession>A0A2V4KR72</accession>
<evidence type="ECO:0000313" key="1">
    <source>
        <dbReference type="EMBL" id="PYC19532.1"/>
    </source>
</evidence>